<keyword evidence="9 13" id="KW-0418">Kinase</keyword>
<protein>
    <recommendedName>
        <fullName evidence="4 13">Tetraacyldisaccharide 4'-kinase</fullName>
        <ecNumber evidence="3 13">2.7.1.130</ecNumber>
    </recommendedName>
    <alternativeName>
        <fullName evidence="12 13">Lipid A 4'-kinase</fullName>
    </alternativeName>
</protein>
<dbReference type="STRING" id="1458275.AZ34_07810"/>
<comment type="similarity">
    <text evidence="13">Belongs to the LpxK family.</text>
</comment>
<comment type="function">
    <text evidence="1 13">Transfers the gamma-phosphate of ATP to the 4'-position of a tetraacyldisaccharide 1-phosphate intermediate (termed DS-1-P) to form tetraacyldisaccharide 1,4'-bis-phosphate (lipid IVA).</text>
</comment>
<dbReference type="GO" id="GO:0005886">
    <property type="term" value="C:plasma membrane"/>
    <property type="evidence" value="ECO:0007669"/>
    <property type="project" value="TreeGrafter"/>
</dbReference>
<evidence type="ECO:0000256" key="7">
    <source>
        <dbReference type="ARBA" id="ARBA00022679"/>
    </source>
</evidence>
<evidence type="ECO:0000313" key="15">
    <source>
        <dbReference type="EMBL" id="EYC50987.1"/>
    </source>
</evidence>
<evidence type="ECO:0000256" key="14">
    <source>
        <dbReference type="SAM" id="MobiDB-lite"/>
    </source>
</evidence>
<dbReference type="AlphaFoldDB" id="A0A016XHF9"/>
<evidence type="ECO:0000313" key="16">
    <source>
        <dbReference type="Proteomes" id="UP000023268"/>
    </source>
</evidence>
<keyword evidence="8 13" id="KW-0547">Nucleotide-binding</keyword>
<dbReference type="UniPathway" id="UPA00359">
    <property type="reaction ID" value="UER00482"/>
</dbReference>
<dbReference type="Proteomes" id="UP000023268">
    <property type="component" value="Unassembled WGS sequence"/>
</dbReference>
<proteinExistence type="inferred from homology"/>
<evidence type="ECO:0000256" key="8">
    <source>
        <dbReference type="ARBA" id="ARBA00022741"/>
    </source>
</evidence>
<dbReference type="InterPro" id="IPR003758">
    <property type="entry name" value="LpxK"/>
</dbReference>
<organism evidence="15 16">
    <name type="scientific">Hylemonella gracilis str. Niagara R</name>
    <dbReference type="NCBI Taxonomy" id="1458275"/>
    <lineage>
        <taxon>Bacteria</taxon>
        <taxon>Pseudomonadati</taxon>
        <taxon>Pseudomonadota</taxon>
        <taxon>Betaproteobacteria</taxon>
        <taxon>Burkholderiales</taxon>
        <taxon>Comamonadaceae</taxon>
        <taxon>Hylemonella</taxon>
    </lineage>
</organism>
<dbReference type="InterPro" id="IPR027417">
    <property type="entry name" value="P-loop_NTPase"/>
</dbReference>
<dbReference type="PANTHER" id="PTHR42724">
    <property type="entry name" value="TETRAACYLDISACCHARIDE 4'-KINASE"/>
    <property type="match status" value="1"/>
</dbReference>
<comment type="pathway">
    <text evidence="2 13">Glycolipid biosynthesis; lipid IV(A) biosynthesis; lipid IV(A) from (3R)-3-hydroxytetradecanoyl-[acyl-carrier-protein] and UDP-N-acetyl-alpha-D-glucosamine: step 6/6.</text>
</comment>
<evidence type="ECO:0000256" key="4">
    <source>
        <dbReference type="ARBA" id="ARBA00016436"/>
    </source>
</evidence>
<keyword evidence="10 13" id="KW-0067">ATP-binding</keyword>
<comment type="catalytic activity">
    <reaction evidence="13">
        <text>a lipid A disaccharide + ATP = a lipid IVA + ADP + H(+)</text>
        <dbReference type="Rhea" id="RHEA:67840"/>
        <dbReference type="ChEBI" id="CHEBI:15378"/>
        <dbReference type="ChEBI" id="CHEBI:30616"/>
        <dbReference type="ChEBI" id="CHEBI:176343"/>
        <dbReference type="ChEBI" id="CHEBI:176425"/>
        <dbReference type="ChEBI" id="CHEBI:456216"/>
        <dbReference type="EC" id="2.7.1.130"/>
    </reaction>
</comment>
<dbReference type="PANTHER" id="PTHR42724:SF1">
    <property type="entry name" value="TETRAACYLDISACCHARIDE 4'-KINASE, MITOCHONDRIAL-RELATED"/>
    <property type="match status" value="1"/>
</dbReference>
<accession>A0A016XHF9</accession>
<feature type="binding site" evidence="13">
    <location>
        <begin position="42"/>
        <end position="49"/>
    </location>
    <ligand>
        <name>ATP</name>
        <dbReference type="ChEBI" id="CHEBI:30616"/>
    </ligand>
</feature>
<evidence type="ECO:0000256" key="12">
    <source>
        <dbReference type="ARBA" id="ARBA00029757"/>
    </source>
</evidence>
<name>A0A016XHF9_9BURK</name>
<evidence type="ECO:0000256" key="11">
    <source>
        <dbReference type="ARBA" id="ARBA00023098"/>
    </source>
</evidence>
<keyword evidence="7 13" id="KW-0808">Transferase</keyword>
<evidence type="ECO:0000256" key="5">
    <source>
        <dbReference type="ARBA" id="ARBA00022516"/>
    </source>
</evidence>
<evidence type="ECO:0000256" key="2">
    <source>
        <dbReference type="ARBA" id="ARBA00004870"/>
    </source>
</evidence>
<reference evidence="15 16" key="1">
    <citation type="submission" date="2014-02" db="EMBL/GenBank/DDBJ databases">
        <title>Draft Genome of Hylemonella gracilis isolated from the Niagara River.</title>
        <authorList>
            <person name="Pawlowski D.R."/>
            <person name="Koudelka G.B."/>
        </authorList>
    </citation>
    <scope>NUCLEOTIDE SEQUENCE [LARGE SCALE GENOMIC DNA]</scope>
    <source>
        <strain evidence="15 16">Niagara R</strain>
    </source>
</reference>
<evidence type="ECO:0000256" key="13">
    <source>
        <dbReference type="HAMAP-Rule" id="MF_00409"/>
    </source>
</evidence>
<comment type="caution">
    <text evidence="15">The sequence shown here is derived from an EMBL/GenBank/DDBJ whole genome shotgun (WGS) entry which is preliminary data.</text>
</comment>
<dbReference type="eggNOG" id="COG1663">
    <property type="taxonomic scope" value="Bacteria"/>
</dbReference>
<evidence type="ECO:0000256" key="10">
    <source>
        <dbReference type="ARBA" id="ARBA00022840"/>
    </source>
</evidence>
<keyword evidence="5 13" id="KW-0444">Lipid biosynthesis</keyword>
<feature type="region of interest" description="Disordered" evidence="14">
    <location>
        <begin position="72"/>
        <end position="97"/>
    </location>
</feature>
<dbReference type="SUPFAM" id="SSF52540">
    <property type="entry name" value="P-loop containing nucleoside triphosphate hydrolases"/>
    <property type="match status" value="1"/>
</dbReference>
<gene>
    <name evidence="13" type="primary">lpxK</name>
    <name evidence="15" type="ORF">AZ34_07810</name>
</gene>
<feature type="compositionally biased region" description="Basic and acidic residues" evidence="14">
    <location>
        <begin position="77"/>
        <end position="91"/>
    </location>
</feature>
<dbReference type="NCBIfam" id="TIGR00682">
    <property type="entry name" value="lpxK"/>
    <property type="match status" value="1"/>
</dbReference>
<evidence type="ECO:0000256" key="6">
    <source>
        <dbReference type="ARBA" id="ARBA00022556"/>
    </source>
</evidence>
<sequence>MLLWPLSLLMRLLVRLRQGLYLSGVLKRHSAPVVMVVVGNVVAGGGGKTPTVIALVEHLRARGLKPGVISRGYGRSKSADGEDCREVRPDSPVDQVGDEPMLIQRRTGVPVFIARRRIDAARALLAAHPEVNILVSDDGLQHLALARDIEICVFDDRGLGNGLLLPAGPLREPWPRYVDLVLHTGQQPAFTGHAARRALANSAVDARGRSVALDSLPSPLVAVAGTAQPQAFFDMLRARGLSLAHAEALPDHAGIPEYAHWHAALKQAHAAGPVTVLCTEKDAAKLWTICPEALAVPLVFELPPAFVGEFDRLLHDAFAAHLSSAYTH</sequence>
<dbReference type="HAMAP" id="MF_00409">
    <property type="entry name" value="LpxK"/>
    <property type="match status" value="1"/>
</dbReference>
<dbReference type="GO" id="GO:0009244">
    <property type="term" value="P:lipopolysaccharide core region biosynthetic process"/>
    <property type="evidence" value="ECO:0007669"/>
    <property type="project" value="TreeGrafter"/>
</dbReference>
<dbReference type="EMBL" id="JEMG01000001">
    <property type="protein sequence ID" value="EYC50987.1"/>
    <property type="molecule type" value="Genomic_DNA"/>
</dbReference>
<dbReference type="GO" id="GO:0005524">
    <property type="term" value="F:ATP binding"/>
    <property type="evidence" value="ECO:0007669"/>
    <property type="project" value="UniProtKB-UniRule"/>
</dbReference>
<evidence type="ECO:0000256" key="3">
    <source>
        <dbReference type="ARBA" id="ARBA00012071"/>
    </source>
</evidence>
<dbReference type="GO" id="GO:0009245">
    <property type="term" value="P:lipid A biosynthetic process"/>
    <property type="evidence" value="ECO:0007669"/>
    <property type="project" value="UniProtKB-UniRule"/>
</dbReference>
<dbReference type="GO" id="GO:0009029">
    <property type="term" value="F:lipid-A 4'-kinase activity"/>
    <property type="evidence" value="ECO:0007669"/>
    <property type="project" value="UniProtKB-UniRule"/>
</dbReference>
<keyword evidence="11 13" id="KW-0443">Lipid metabolism</keyword>
<dbReference type="Pfam" id="PF02606">
    <property type="entry name" value="LpxK"/>
    <property type="match status" value="1"/>
</dbReference>
<evidence type="ECO:0000256" key="9">
    <source>
        <dbReference type="ARBA" id="ARBA00022777"/>
    </source>
</evidence>
<keyword evidence="6 13" id="KW-0441">Lipid A biosynthesis</keyword>
<dbReference type="EC" id="2.7.1.130" evidence="3 13"/>
<evidence type="ECO:0000256" key="1">
    <source>
        <dbReference type="ARBA" id="ARBA00002274"/>
    </source>
</evidence>